<evidence type="ECO:0000256" key="1">
    <source>
        <dbReference type="SAM" id="MobiDB-lite"/>
    </source>
</evidence>
<organism evidence="2 3">
    <name type="scientific">Colletotrichum godetiae</name>
    <dbReference type="NCBI Taxonomy" id="1209918"/>
    <lineage>
        <taxon>Eukaryota</taxon>
        <taxon>Fungi</taxon>
        <taxon>Dikarya</taxon>
        <taxon>Ascomycota</taxon>
        <taxon>Pezizomycotina</taxon>
        <taxon>Sordariomycetes</taxon>
        <taxon>Hypocreomycetidae</taxon>
        <taxon>Glomerellales</taxon>
        <taxon>Glomerellaceae</taxon>
        <taxon>Colletotrichum</taxon>
        <taxon>Colletotrichum acutatum species complex</taxon>
    </lineage>
</organism>
<feature type="compositionally biased region" description="Low complexity" evidence="1">
    <location>
        <begin position="254"/>
        <end position="263"/>
    </location>
</feature>
<comment type="caution">
    <text evidence="2">The sequence shown here is derived from an EMBL/GenBank/DDBJ whole genome shotgun (WGS) entry which is preliminary data.</text>
</comment>
<evidence type="ECO:0000313" key="3">
    <source>
        <dbReference type="Proteomes" id="UP001224890"/>
    </source>
</evidence>
<name>A0AAJ0EYG9_9PEZI</name>
<sequence length="309" mass="33266">MSTVHCPQTRPSNATLPAGPLSHFRFKVPSVSSCAAACPPRPCLSSSTPVKRDETSAAHEQTPSTLPIFSRPCPLLLLFFTLTPSFSVLSSSKFLHPPSFLFLPADCSLRVRLQFTILLSFLDSVPDPKPIYQTTLPGVLSHAHIRTSLTIPLSHSHCSHAHSYVVCFRPYLSQLGSRRPLHRPCTVQGRKGGCWLPTGLAVIGGAGTAGTGACPKLGITLFPLSPTDGLNAGSDGLTRPSWFYPHPPPPQPPESTTTSSSRPIVESPPLISCEHDCRILLHTSYLTGSHTRLEFLQQPPIPAAVRSPP</sequence>
<dbReference type="RefSeq" id="XP_060435879.1">
    <property type="nucleotide sequence ID" value="XM_060566046.1"/>
</dbReference>
<reference evidence="2" key="1">
    <citation type="submission" date="2021-06" db="EMBL/GenBank/DDBJ databases">
        <title>Comparative genomics, transcriptomics and evolutionary studies reveal genomic signatures of adaptation to plant cell wall in hemibiotrophic fungi.</title>
        <authorList>
            <consortium name="DOE Joint Genome Institute"/>
            <person name="Baroncelli R."/>
            <person name="Diaz J.F."/>
            <person name="Benocci T."/>
            <person name="Peng M."/>
            <person name="Battaglia E."/>
            <person name="Haridas S."/>
            <person name="Andreopoulos W."/>
            <person name="Labutti K."/>
            <person name="Pangilinan J."/>
            <person name="Floch G.L."/>
            <person name="Makela M.R."/>
            <person name="Henrissat B."/>
            <person name="Grigoriev I.V."/>
            <person name="Crouch J.A."/>
            <person name="De Vries R.P."/>
            <person name="Sukno S.A."/>
            <person name="Thon M.R."/>
        </authorList>
    </citation>
    <scope>NUCLEOTIDE SEQUENCE</scope>
    <source>
        <strain evidence="2">CBS 193.32</strain>
    </source>
</reference>
<feature type="region of interest" description="Disordered" evidence="1">
    <location>
        <begin position="236"/>
        <end position="265"/>
    </location>
</feature>
<proteinExistence type="predicted"/>
<protein>
    <submittedName>
        <fullName evidence="2">Uncharacterized protein</fullName>
    </submittedName>
</protein>
<keyword evidence="3" id="KW-1185">Reference proteome</keyword>
<dbReference type="EMBL" id="JAHMHR010000003">
    <property type="protein sequence ID" value="KAK1700122.1"/>
    <property type="molecule type" value="Genomic_DNA"/>
</dbReference>
<gene>
    <name evidence="2" type="ORF">BDP55DRAFT_217190</name>
</gene>
<dbReference type="GeneID" id="85450572"/>
<dbReference type="AlphaFoldDB" id="A0AAJ0EYG9"/>
<feature type="region of interest" description="Disordered" evidence="1">
    <location>
        <begin position="39"/>
        <end position="61"/>
    </location>
</feature>
<dbReference type="Proteomes" id="UP001224890">
    <property type="component" value="Unassembled WGS sequence"/>
</dbReference>
<accession>A0AAJ0EYG9</accession>
<evidence type="ECO:0000313" key="2">
    <source>
        <dbReference type="EMBL" id="KAK1700122.1"/>
    </source>
</evidence>